<reference evidence="7 8" key="1">
    <citation type="submission" date="2019-10" db="EMBL/GenBank/DDBJ databases">
        <title>Genome sequence of Phaeocystidibacter marisrubri JCM30614 (type strain).</title>
        <authorList>
            <person name="Bowman J.P."/>
        </authorList>
    </citation>
    <scope>NUCLEOTIDE SEQUENCE [LARGE SCALE GENOMIC DNA]</scope>
    <source>
        <strain evidence="7 8">JCM 30614</strain>
    </source>
</reference>
<proteinExistence type="predicted"/>
<feature type="coiled-coil region" evidence="4">
    <location>
        <begin position="75"/>
        <end position="109"/>
    </location>
</feature>
<dbReference type="Gene3D" id="3.30.565.10">
    <property type="entry name" value="Histidine kinase-like ATPase, C-terminal domain"/>
    <property type="match status" value="1"/>
</dbReference>
<dbReference type="GO" id="GO:0046983">
    <property type="term" value="F:protein dimerization activity"/>
    <property type="evidence" value="ECO:0007669"/>
    <property type="project" value="InterPro"/>
</dbReference>
<evidence type="ECO:0000313" key="8">
    <source>
        <dbReference type="Proteomes" id="UP000484164"/>
    </source>
</evidence>
<keyword evidence="4" id="KW-0175">Coiled coil</keyword>
<evidence type="ECO:0000256" key="1">
    <source>
        <dbReference type="ARBA" id="ARBA00022679"/>
    </source>
</evidence>
<evidence type="ECO:0000259" key="6">
    <source>
        <dbReference type="PROSITE" id="PS50109"/>
    </source>
</evidence>
<dbReference type="Gene3D" id="1.20.5.1930">
    <property type="match status" value="1"/>
</dbReference>
<keyword evidence="3" id="KW-0902">Two-component regulatory system</keyword>
<dbReference type="Pfam" id="PF02518">
    <property type="entry name" value="HATPase_c"/>
    <property type="match status" value="1"/>
</dbReference>
<evidence type="ECO:0000256" key="2">
    <source>
        <dbReference type="ARBA" id="ARBA00022777"/>
    </source>
</evidence>
<dbReference type="GO" id="GO:0000155">
    <property type="term" value="F:phosphorelay sensor kinase activity"/>
    <property type="evidence" value="ECO:0007669"/>
    <property type="project" value="InterPro"/>
</dbReference>
<dbReference type="CDD" id="cd16917">
    <property type="entry name" value="HATPase_UhpB-NarQ-NarX-like"/>
    <property type="match status" value="1"/>
</dbReference>
<evidence type="ECO:0000256" key="5">
    <source>
        <dbReference type="SAM" id="Phobius"/>
    </source>
</evidence>
<protein>
    <recommendedName>
        <fullName evidence="6">Histidine kinase domain-containing protein</fullName>
    </recommendedName>
</protein>
<dbReference type="GO" id="GO:0016020">
    <property type="term" value="C:membrane"/>
    <property type="evidence" value="ECO:0007669"/>
    <property type="project" value="InterPro"/>
</dbReference>
<dbReference type="Proteomes" id="UP000484164">
    <property type="component" value="Unassembled WGS sequence"/>
</dbReference>
<evidence type="ECO:0000256" key="3">
    <source>
        <dbReference type="ARBA" id="ARBA00023012"/>
    </source>
</evidence>
<dbReference type="InterPro" id="IPR011712">
    <property type="entry name" value="Sig_transdc_His_kin_sub3_dim/P"/>
</dbReference>
<feature type="transmembrane region" description="Helical" evidence="5">
    <location>
        <begin position="12"/>
        <end position="33"/>
    </location>
</feature>
<comment type="caution">
    <text evidence="7">The sequence shown here is derived from an EMBL/GenBank/DDBJ whole genome shotgun (WGS) entry which is preliminary data.</text>
</comment>
<feature type="domain" description="Histidine kinase" evidence="6">
    <location>
        <begin position="69"/>
        <end position="254"/>
    </location>
</feature>
<evidence type="ECO:0000313" key="7">
    <source>
        <dbReference type="EMBL" id="KAB2816535.1"/>
    </source>
</evidence>
<accession>A0A6L3ZFA2</accession>
<dbReference type="Pfam" id="PF07730">
    <property type="entry name" value="HisKA_3"/>
    <property type="match status" value="1"/>
</dbReference>
<dbReference type="InterPro" id="IPR003594">
    <property type="entry name" value="HATPase_dom"/>
</dbReference>
<keyword evidence="8" id="KW-1185">Reference proteome</keyword>
<keyword evidence="5" id="KW-0812">Transmembrane</keyword>
<dbReference type="InterPro" id="IPR050482">
    <property type="entry name" value="Sensor_HK_TwoCompSys"/>
</dbReference>
<dbReference type="InterPro" id="IPR036890">
    <property type="entry name" value="HATPase_C_sf"/>
</dbReference>
<dbReference type="EMBL" id="WBVQ01000002">
    <property type="protein sequence ID" value="KAB2816535.1"/>
    <property type="molecule type" value="Genomic_DNA"/>
</dbReference>
<keyword evidence="5" id="KW-1133">Transmembrane helix</keyword>
<dbReference type="SUPFAM" id="SSF55874">
    <property type="entry name" value="ATPase domain of HSP90 chaperone/DNA topoisomerase II/histidine kinase"/>
    <property type="match status" value="1"/>
</dbReference>
<dbReference type="PROSITE" id="PS50109">
    <property type="entry name" value="HIS_KIN"/>
    <property type="match status" value="1"/>
</dbReference>
<keyword evidence="5" id="KW-0472">Membrane</keyword>
<dbReference type="InterPro" id="IPR005467">
    <property type="entry name" value="His_kinase_dom"/>
</dbReference>
<dbReference type="AlphaFoldDB" id="A0A6L3ZFA2"/>
<gene>
    <name evidence="7" type="ORF">F8C82_12705</name>
</gene>
<dbReference type="RefSeq" id="WP_151693962.1">
    <property type="nucleotide sequence ID" value="NZ_BMGX01000001.1"/>
</dbReference>
<keyword evidence="1" id="KW-0808">Transferase</keyword>
<dbReference type="OrthoDB" id="9778366at2"/>
<name>A0A6L3ZFA2_9FLAO</name>
<dbReference type="PANTHER" id="PTHR24421">
    <property type="entry name" value="NITRATE/NITRITE SENSOR PROTEIN NARX-RELATED"/>
    <property type="match status" value="1"/>
</dbReference>
<sequence>MSESDQEIVTLFVSASMLILMMVALVIVFVLSYQRRVWRQKSAMQALEAEHQLNLLSSAHKAIEATRKRIAGNLHDELGANISAAKLQLQNAKSDEASLEKANEILDESLRGLRRIVNDLLPPTLERFGLKSAISELCAQATTSELSVDLEWLGEEVDLDDSIQLPVFRIAQELLNNSLKHAQASVILFTVSTDETHLSLSYEENGVGFNVDHMVRNIGLDNMHSRAAMLHGSFQFKSAINEGFKAIVEIPLPQKEIQ</sequence>
<organism evidence="7 8">
    <name type="scientific">Phaeocystidibacter marisrubri</name>
    <dbReference type="NCBI Taxonomy" id="1577780"/>
    <lineage>
        <taxon>Bacteria</taxon>
        <taxon>Pseudomonadati</taxon>
        <taxon>Bacteroidota</taxon>
        <taxon>Flavobacteriia</taxon>
        <taxon>Flavobacteriales</taxon>
        <taxon>Phaeocystidibacteraceae</taxon>
        <taxon>Phaeocystidibacter</taxon>
    </lineage>
</organism>
<evidence type="ECO:0000256" key="4">
    <source>
        <dbReference type="SAM" id="Coils"/>
    </source>
</evidence>
<keyword evidence="2" id="KW-0418">Kinase</keyword>